<dbReference type="GO" id="GO:0008270">
    <property type="term" value="F:zinc ion binding"/>
    <property type="evidence" value="ECO:0007669"/>
    <property type="project" value="UniProtKB-KW"/>
</dbReference>
<accession>A0AA35RKH3</accession>
<protein>
    <recommendedName>
        <fullName evidence="3">RING-type E3 ubiquitin transferase</fullName>
        <ecNumber evidence="3">2.3.2.27</ecNumber>
    </recommendedName>
</protein>
<keyword evidence="7" id="KW-0863">Zinc-finger</keyword>
<dbReference type="PROSITE" id="PS50088">
    <property type="entry name" value="ANK_REPEAT"/>
    <property type="match status" value="2"/>
</dbReference>
<evidence type="ECO:0000313" key="13">
    <source>
        <dbReference type="EMBL" id="CAI8012393.1"/>
    </source>
</evidence>
<evidence type="ECO:0000256" key="6">
    <source>
        <dbReference type="ARBA" id="ARBA00022737"/>
    </source>
</evidence>
<evidence type="ECO:0000256" key="5">
    <source>
        <dbReference type="ARBA" id="ARBA00022723"/>
    </source>
</evidence>
<comment type="caution">
    <text evidence="13">The sequence shown here is derived from an EMBL/GenBank/DDBJ whole genome shotgun (WGS) entry which is preliminary data.</text>
</comment>
<dbReference type="InterPro" id="IPR040847">
    <property type="entry name" value="SH3_15"/>
</dbReference>
<dbReference type="Pfam" id="PF18346">
    <property type="entry name" value="SH3_15"/>
    <property type="match status" value="1"/>
</dbReference>
<feature type="repeat" description="ANK" evidence="10">
    <location>
        <begin position="110"/>
        <end position="142"/>
    </location>
</feature>
<dbReference type="Proteomes" id="UP001174909">
    <property type="component" value="Unassembled WGS sequence"/>
</dbReference>
<evidence type="ECO:0000256" key="8">
    <source>
        <dbReference type="ARBA" id="ARBA00022786"/>
    </source>
</evidence>
<feature type="repeat" description="ANK" evidence="10">
    <location>
        <begin position="143"/>
        <end position="175"/>
    </location>
</feature>
<keyword evidence="8" id="KW-0833">Ubl conjugation pathway</keyword>
<comment type="catalytic activity">
    <reaction evidence="1">
        <text>S-ubiquitinyl-[E2 ubiquitin-conjugating enzyme]-L-cysteine + [acceptor protein]-L-lysine = [E2 ubiquitin-conjugating enzyme]-L-cysteine + N(6)-ubiquitinyl-[acceptor protein]-L-lysine.</text>
        <dbReference type="EC" id="2.3.2.27"/>
    </reaction>
</comment>
<feature type="domain" description="Mind bomb SH3 repeat" evidence="12">
    <location>
        <begin position="2"/>
        <end position="36"/>
    </location>
</feature>
<evidence type="ECO:0000256" key="10">
    <source>
        <dbReference type="PROSITE-ProRule" id="PRU00023"/>
    </source>
</evidence>
<evidence type="ECO:0000256" key="3">
    <source>
        <dbReference type="ARBA" id="ARBA00012483"/>
    </source>
</evidence>
<keyword evidence="5" id="KW-0479">Metal-binding</keyword>
<evidence type="ECO:0000256" key="2">
    <source>
        <dbReference type="ARBA" id="ARBA00004906"/>
    </source>
</evidence>
<organism evidence="13 14">
    <name type="scientific">Geodia barretti</name>
    <name type="common">Barrett's horny sponge</name>
    <dbReference type="NCBI Taxonomy" id="519541"/>
    <lineage>
        <taxon>Eukaryota</taxon>
        <taxon>Metazoa</taxon>
        <taxon>Porifera</taxon>
        <taxon>Demospongiae</taxon>
        <taxon>Heteroscleromorpha</taxon>
        <taxon>Tetractinellida</taxon>
        <taxon>Astrophorina</taxon>
        <taxon>Geodiidae</taxon>
        <taxon>Geodia</taxon>
    </lineage>
</organism>
<keyword evidence="9" id="KW-0862">Zinc</keyword>
<feature type="region of interest" description="Disordered" evidence="11">
    <location>
        <begin position="165"/>
        <end position="184"/>
    </location>
</feature>
<evidence type="ECO:0000259" key="12">
    <source>
        <dbReference type="Pfam" id="PF18346"/>
    </source>
</evidence>
<comment type="pathway">
    <text evidence="2">Protein modification; protein ubiquitination.</text>
</comment>
<evidence type="ECO:0000256" key="7">
    <source>
        <dbReference type="ARBA" id="ARBA00022771"/>
    </source>
</evidence>
<keyword evidence="14" id="KW-1185">Reference proteome</keyword>
<evidence type="ECO:0000256" key="11">
    <source>
        <dbReference type="SAM" id="MobiDB-lite"/>
    </source>
</evidence>
<dbReference type="EC" id="2.3.2.27" evidence="3"/>
<dbReference type="InterPro" id="IPR036770">
    <property type="entry name" value="Ankyrin_rpt-contain_sf"/>
</dbReference>
<keyword evidence="10" id="KW-0040">ANK repeat</keyword>
<evidence type="ECO:0000256" key="9">
    <source>
        <dbReference type="ARBA" id="ARBA00022833"/>
    </source>
</evidence>
<dbReference type="Gene3D" id="1.25.40.20">
    <property type="entry name" value="Ankyrin repeat-containing domain"/>
    <property type="match status" value="1"/>
</dbReference>
<evidence type="ECO:0000313" key="14">
    <source>
        <dbReference type="Proteomes" id="UP001174909"/>
    </source>
</evidence>
<dbReference type="PANTHER" id="PTHR24202">
    <property type="entry name" value="E3 UBIQUITIN-PROTEIN LIGASE MIB2"/>
    <property type="match status" value="1"/>
</dbReference>
<dbReference type="InterPro" id="IPR002110">
    <property type="entry name" value="Ankyrin_rpt"/>
</dbReference>
<dbReference type="GO" id="GO:0061630">
    <property type="term" value="F:ubiquitin protein ligase activity"/>
    <property type="evidence" value="ECO:0007669"/>
    <property type="project" value="UniProtKB-EC"/>
</dbReference>
<name>A0AA35RKH3_GEOBA</name>
<dbReference type="EMBL" id="CASHTH010001182">
    <property type="protein sequence ID" value="CAI8012393.1"/>
    <property type="molecule type" value="Genomic_DNA"/>
</dbReference>
<evidence type="ECO:0000256" key="1">
    <source>
        <dbReference type="ARBA" id="ARBA00000900"/>
    </source>
</evidence>
<reference evidence="13" key="1">
    <citation type="submission" date="2023-03" db="EMBL/GenBank/DDBJ databases">
        <authorList>
            <person name="Steffen K."/>
            <person name="Cardenas P."/>
        </authorList>
    </citation>
    <scope>NUCLEOTIDE SEQUENCE</scope>
</reference>
<dbReference type="SMART" id="SM00248">
    <property type="entry name" value="ANK"/>
    <property type="match status" value="2"/>
</dbReference>
<keyword evidence="4" id="KW-0808">Transferase</keyword>
<evidence type="ECO:0000256" key="4">
    <source>
        <dbReference type="ARBA" id="ARBA00022679"/>
    </source>
</evidence>
<dbReference type="PANTHER" id="PTHR24202:SF4">
    <property type="entry name" value="E3 UBIQUITIN-PROTEIN LIGASE MIB2-RELATED"/>
    <property type="match status" value="1"/>
</dbReference>
<proteinExistence type="predicted"/>
<dbReference type="Pfam" id="PF12796">
    <property type="entry name" value="Ank_2"/>
    <property type="match status" value="1"/>
</dbReference>
<dbReference type="AlphaFoldDB" id="A0AA35RKH3"/>
<dbReference type="GO" id="GO:0016567">
    <property type="term" value="P:protein ubiquitination"/>
    <property type="evidence" value="ECO:0007669"/>
    <property type="project" value="TreeGrafter"/>
</dbReference>
<dbReference type="SUPFAM" id="SSF48403">
    <property type="entry name" value="Ankyrin repeat"/>
    <property type="match status" value="1"/>
</dbReference>
<gene>
    <name evidence="13" type="ORF">GBAR_LOCUS7946</name>
</gene>
<keyword evidence="6" id="KW-0677">Repeat</keyword>
<sequence length="184" mass="20077">MIHTLGKVGRIAEVYGDGDLKIDVKGTMWTFNSQAVRKVDGNGMPLTPSTSANVSQLLRHMFEEHQSVRQGRAGEVCGQRDVSRVGGPLTRRRGRVGRRAVNEVRSPDCQSGILVRHVVQNGHIEIVKCLLRNGANIEEEDKDGDRAVHHASFGDEPEVVDLLSSNSADLNARKQETSDSASGL</sequence>
<dbReference type="GO" id="GO:0005737">
    <property type="term" value="C:cytoplasm"/>
    <property type="evidence" value="ECO:0007669"/>
    <property type="project" value="TreeGrafter"/>
</dbReference>